<feature type="domain" description="SPOR" evidence="7">
    <location>
        <begin position="211"/>
        <end position="286"/>
    </location>
</feature>
<dbReference type="CDD" id="cd22268">
    <property type="entry name" value="DPBB_RlpA-like"/>
    <property type="match status" value="1"/>
</dbReference>
<reference evidence="8 9" key="1">
    <citation type="submission" date="2016-10" db="EMBL/GenBank/DDBJ databases">
        <title>Rodentibacter gen. nov. and new species.</title>
        <authorList>
            <person name="Christensen H."/>
        </authorList>
    </citation>
    <scope>NUCLEOTIDE SEQUENCE [LARGE SCALE GENOMIC DNA]</scope>
    <source>
        <strain evidence="8 9">H1983213011</strain>
    </source>
</reference>
<dbReference type="GO" id="GO:0071555">
    <property type="term" value="P:cell wall organization"/>
    <property type="evidence" value="ECO:0007669"/>
    <property type="project" value="UniProtKB-KW"/>
</dbReference>
<feature type="chain" id="PRO_5013408842" description="Endolytic peptidoglycan transglycosylase RlpA" evidence="4">
    <location>
        <begin position="26"/>
        <end position="289"/>
    </location>
</feature>
<dbReference type="Pfam" id="PF05036">
    <property type="entry name" value="SPOR"/>
    <property type="match status" value="1"/>
</dbReference>
<dbReference type="SUPFAM" id="SSF110997">
    <property type="entry name" value="Sporulation related repeat"/>
    <property type="match status" value="1"/>
</dbReference>
<dbReference type="Proteomes" id="UP000188728">
    <property type="component" value="Unassembled WGS sequence"/>
</dbReference>
<evidence type="ECO:0000256" key="5">
    <source>
        <dbReference type="RuleBase" id="RU003495"/>
    </source>
</evidence>
<dbReference type="Pfam" id="PF03330">
    <property type="entry name" value="DPBB_1"/>
    <property type="match status" value="1"/>
</dbReference>
<dbReference type="GO" id="GO:0009279">
    <property type="term" value="C:cell outer membrane"/>
    <property type="evidence" value="ECO:0007669"/>
    <property type="project" value="TreeGrafter"/>
</dbReference>
<evidence type="ECO:0000313" key="9">
    <source>
        <dbReference type="Proteomes" id="UP000188728"/>
    </source>
</evidence>
<dbReference type="InterPro" id="IPR007730">
    <property type="entry name" value="SPOR-like_dom"/>
</dbReference>
<dbReference type="InterPro" id="IPR012997">
    <property type="entry name" value="RplA"/>
</dbReference>
<dbReference type="InterPro" id="IPR034718">
    <property type="entry name" value="RlpA"/>
</dbReference>
<dbReference type="EMBL" id="MLHK01000016">
    <property type="protein sequence ID" value="OOF46481.1"/>
    <property type="molecule type" value="Genomic_DNA"/>
</dbReference>
<evidence type="ECO:0000259" key="7">
    <source>
        <dbReference type="PROSITE" id="PS51724"/>
    </source>
</evidence>
<dbReference type="EC" id="4.2.2.-" evidence="4"/>
<comment type="function">
    <text evidence="4">Lytic transglycosylase with a strong preference for naked glycan strands that lack stem peptides.</text>
</comment>
<comment type="caution">
    <text evidence="8">The sequence shown here is derived from an EMBL/GenBank/DDBJ whole genome shotgun (WGS) entry which is preliminary data.</text>
</comment>
<evidence type="ECO:0000313" key="8">
    <source>
        <dbReference type="EMBL" id="OOF46481.1"/>
    </source>
</evidence>
<evidence type="ECO:0000256" key="3">
    <source>
        <dbReference type="ARBA" id="ARBA00023316"/>
    </source>
</evidence>
<dbReference type="SUPFAM" id="SSF50685">
    <property type="entry name" value="Barwin-like endoglucanases"/>
    <property type="match status" value="1"/>
</dbReference>
<evidence type="ECO:0000256" key="6">
    <source>
        <dbReference type="SAM" id="MobiDB-lite"/>
    </source>
</evidence>
<keyword evidence="2 4" id="KW-0456">Lyase</keyword>
<comment type="similarity">
    <text evidence="4 5">Belongs to the RlpA family.</text>
</comment>
<keyword evidence="8" id="KW-0449">Lipoprotein</keyword>
<dbReference type="Gene3D" id="2.40.40.10">
    <property type="entry name" value="RlpA-like domain"/>
    <property type="match status" value="1"/>
</dbReference>
<sequence length="289" mass="32271" precursor="true">MMQKTLVKLTALFLMFTAAVLPAQAKNDPHKQYGIKGANLSQSTPRNTPTTYTVRGKTYTTQNHTTAKSYSKTGVASYYHRKFHGRRTASGEIYQSNRYTAAHKTLPINSYALVTNLNNNRKTIVRINDRGPFSRDRIIDLSYAAAKEIGLIARGTGKVKVEALHVAPNGNISGAGAQTLAKYAKTESASERLVNIEKSERQNLKNGQSTNTSKEQYRLKMLNLPSEKHANIIIARLALDNIKTEISQNNGKYDIHFGPLEDRQRTTQLKAKLQKIAGENPLIVYTHRN</sequence>
<dbReference type="PROSITE" id="PS51724">
    <property type="entry name" value="SPOR"/>
    <property type="match status" value="1"/>
</dbReference>
<dbReference type="NCBIfam" id="TIGR00413">
    <property type="entry name" value="rlpA"/>
    <property type="match status" value="1"/>
</dbReference>
<dbReference type="HAMAP" id="MF_02071">
    <property type="entry name" value="RlpA"/>
    <property type="match status" value="1"/>
</dbReference>
<dbReference type="InterPro" id="IPR036680">
    <property type="entry name" value="SPOR-like_sf"/>
</dbReference>
<gene>
    <name evidence="4" type="primary">rlpA</name>
    <name evidence="8" type="ORF">BKK51_02360</name>
</gene>
<name>A0A1V3IWZ0_9PAST</name>
<keyword evidence="1 4" id="KW-0732">Signal</keyword>
<evidence type="ECO:0000256" key="2">
    <source>
        <dbReference type="ARBA" id="ARBA00023239"/>
    </source>
</evidence>
<dbReference type="GO" id="GO:0008932">
    <property type="term" value="F:lytic endotransglycosylase activity"/>
    <property type="evidence" value="ECO:0007669"/>
    <property type="project" value="UniProtKB-UniRule"/>
</dbReference>
<dbReference type="GO" id="GO:0000270">
    <property type="term" value="P:peptidoglycan metabolic process"/>
    <property type="evidence" value="ECO:0007669"/>
    <property type="project" value="UniProtKB-UniRule"/>
</dbReference>
<evidence type="ECO:0000256" key="1">
    <source>
        <dbReference type="ARBA" id="ARBA00022729"/>
    </source>
</evidence>
<dbReference type="PANTHER" id="PTHR34183">
    <property type="entry name" value="ENDOLYTIC PEPTIDOGLYCAN TRANSGLYCOSYLASE RLPA"/>
    <property type="match status" value="1"/>
</dbReference>
<dbReference type="PANTHER" id="PTHR34183:SF1">
    <property type="entry name" value="ENDOLYTIC PEPTIDOGLYCAN TRANSGLYCOSYLASE RLPA"/>
    <property type="match status" value="1"/>
</dbReference>
<accession>A0A1V3IWZ0</accession>
<feature type="region of interest" description="Disordered" evidence="6">
    <location>
        <begin position="28"/>
        <end position="52"/>
    </location>
</feature>
<protein>
    <recommendedName>
        <fullName evidence="4">Endolytic peptidoglycan transglycosylase RlpA</fullName>
        <ecNumber evidence="4">4.2.2.-</ecNumber>
    </recommendedName>
</protein>
<organism evidence="8 9">
    <name type="scientific">Rodentibacter trehalosifermentans</name>
    <dbReference type="NCBI Taxonomy" id="1908263"/>
    <lineage>
        <taxon>Bacteria</taxon>
        <taxon>Pseudomonadati</taxon>
        <taxon>Pseudomonadota</taxon>
        <taxon>Gammaproteobacteria</taxon>
        <taxon>Pasteurellales</taxon>
        <taxon>Pasteurellaceae</taxon>
        <taxon>Rodentibacter</taxon>
    </lineage>
</organism>
<dbReference type="AlphaFoldDB" id="A0A1V3IWZ0"/>
<dbReference type="RefSeq" id="WP_077420493.1">
    <property type="nucleotide sequence ID" value="NZ_MLHK01000016.1"/>
</dbReference>
<evidence type="ECO:0000256" key="4">
    <source>
        <dbReference type="HAMAP-Rule" id="MF_02071"/>
    </source>
</evidence>
<dbReference type="InterPro" id="IPR036908">
    <property type="entry name" value="RlpA-like_sf"/>
</dbReference>
<dbReference type="Gene3D" id="3.30.70.1070">
    <property type="entry name" value="Sporulation related repeat"/>
    <property type="match status" value="1"/>
</dbReference>
<keyword evidence="3 4" id="KW-0961">Cell wall biogenesis/degradation</keyword>
<feature type="signal peptide" evidence="4">
    <location>
        <begin position="1"/>
        <end position="25"/>
    </location>
</feature>
<proteinExistence type="inferred from homology"/>
<dbReference type="InterPro" id="IPR009009">
    <property type="entry name" value="RlpA-like_DPBB"/>
</dbReference>
<dbReference type="GO" id="GO:0042834">
    <property type="term" value="F:peptidoglycan binding"/>
    <property type="evidence" value="ECO:0007669"/>
    <property type="project" value="InterPro"/>
</dbReference>